<organism evidence="2 3">
    <name type="scientific">Tigriopus californicus</name>
    <name type="common">Marine copepod</name>
    <dbReference type="NCBI Taxonomy" id="6832"/>
    <lineage>
        <taxon>Eukaryota</taxon>
        <taxon>Metazoa</taxon>
        <taxon>Ecdysozoa</taxon>
        <taxon>Arthropoda</taxon>
        <taxon>Crustacea</taxon>
        <taxon>Multicrustacea</taxon>
        <taxon>Hexanauplia</taxon>
        <taxon>Copepoda</taxon>
        <taxon>Harpacticoida</taxon>
        <taxon>Harpacticidae</taxon>
        <taxon>Tigriopus</taxon>
    </lineage>
</organism>
<evidence type="ECO:0000313" key="3">
    <source>
        <dbReference type="Proteomes" id="UP000318571"/>
    </source>
</evidence>
<dbReference type="AlphaFoldDB" id="A0A553P018"/>
<dbReference type="SUPFAM" id="SSF57535">
    <property type="entry name" value="Complement control module/SCR domain"/>
    <property type="match status" value="1"/>
</dbReference>
<reference evidence="2 3" key="1">
    <citation type="journal article" date="2018" name="Nat. Ecol. Evol.">
        <title>Genomic signatures of mitonuclear coevolution across populations of Tigriopus californicus.</title>
        <authorList>
            <person name="Barreto F.S."/>
            <person name="Watson E.T."/>
            <person name="Lima T.G."/>
            <person name="Willett C.S."/>
            <person name="Edmands S."/>
            <person name="Li W."/>
            <person name="Burton R.S."/>
        </authorList>
    </citation>
    <scope>NUCLEOTIDE SEQUENCE [LARGE SCALE GENOMIC DNA]</scope>
    <source>
        <strain evidence="2 3">San Diego</strain>
    </source>
</reference>
<keyword evidence="1" id="KW-1015">Disulfide bond</keyword>
<evidence type="ECO:0000313" key="2">
    <source>
        <dbReference type="EMBL" id="TRY71025.1"/>
    </source>
</evidence>
<proteinExistence type="predicted"/>
<protein>
    <recommendedName>
        <fullName evidence="4">Sushi domain-containing protein</fullName>
    </recommendedName>
</protein>
<name>A0A553P018_TIGCA</name>
<comment type="caution">
    <text evidence="2">The sequence shown here is derived from an EMBL/GenBank/DDBJ whole genome shotgun (WGS) entry which is preliminary data.</text>
</comment>
<sequence>MVDRDDKYRRAVYNTFTIESSSSRYRLSVDDFDPSQSVGDPGDAMQFVNGAEFDPGPSPYYNASMTNYFENYRNSLESNEYGTVYTYKCNKGLELSGGQTEVNYTCGWDSLWQASQDISNLQCEWKRCTEPPLLDPSNKMEVKDWRYDGVPVQANVVTIGCKRNWKDDNGQDIDIQASCQVGKQI</sequence>
<gene>
    <name evidence="2" type="ORF">TCAL_15033</name>
</gene>
<dbReference type="InterPro" id="IPR000436">
    <property type="entry name" value="Sushi_SCR_CCP_dom"/>
</dbReference>
<dbReference type="EMBL" id="VCGU01000009">
    <property type="protein sequence ID" value="TRY71025.1"/>
    <property type="molecule type" value="Genomic_DNA"/>
</dbReference>
<dbReference type="Proteomes" id="UP000318571">
    <property type="component" value="Chromosome 9"/>
</dbReference>
<dbReference type="SUPFAM" id="SSF56496">
    <property type="entry name" value="Fibrinogen C-terminal domain-like"/>
    <property type="match status" value="1"/>
</dbReference>
<dbReference type="Gene3D" id="2.10.70.10">
    <property type="entry name" value="Complement Module, domain 1"/>
    <property type="match status" value="1"/>
</dbReference>
<evidence type="ECO:0008006" key="4">
    <source>
        <dbReference type="Google" id="ProtNLM"/>
    </source>
</evidence>
<dbReference type="InterPro" id="IPR036056">
    <property type="entry name" value="Fibrinogen-like_C"/>
</dbReference>
<dbReference type="InterPro" id="IPR035976">
    <property type="entry name" value="Sushi/SCR/CCP_sf"/>
</dbReference>
<accession>A0A553P018</accession>
<keyword evidence="3" id="KW-1185">Reference proteome</keyword>
<evidence type="ECO:0000256" key="1">
    <source>
        <dbReference type="ARBA" id="ARBA00023157"/>
    </source>
</evidence>
<dbReference type="CDD" id="cd00033">
    <property type="entry name" value="CCP"/>
    <property type="match status" value="1"/>
</dbReference>